<keyword evidence="3" id="KW-0687">Ribonucleoprotein</keyword>
<dbReference type="Gene3D" id="3.30.230.10">
    <property type="match status" value="1"/>
</dbReference>
<dbReference type="Proteomes" id="UP000176740">
    <property type="component" value="Unassembled WGS sequence"/>
</dbReference>
<evidence type="ECO:0000256" key="4">
    <source>
        <dbReference type="ARBA" id="ARBA00035259"/>
    </source>
</evidence>
<dbReference type="InterPro" id="IPR023035">
    <property type="entry name" value="Ribosomal_uS9_bac/plastid"/>
</dbReference>
<evidence type="ECO:0000256" key="1">
    <source>
        <dbReference type="ARBA" id="ARBA00005251"/>
    </source>
</evidence>
<evidence type="ECO:0000313" key="8">
    <source>
        <dbReference type="Proteomes" id="UP000176740"/>
    </source>
</evidence>
<accession>A0A1F5H1R9</accession>
<dbReference type="GO" id="GO:0003723">
    <property type="term" value="F:RNA binding"/>
    <property type="evidence" value="ECO:0007669"/>
    <property type="project" value="TreeGrafter"/>
</dbReference>
<dbReference type="InterPro" id="IPR000754">
    <property type="entry name" value="Ribosomal_uS9"/>
</dbReference>
<feature type="compositionally biased region" description="Basic and acidic residues" evidence="6">
    <location>
        <begin position="7"/>
        <end position="17"/>
    </location>
</feature>
<evidence type="ECO:0000256" key="3">
    <source>
        <dbReference type="ARBA" id="ARBA00023274"/>
    </source>
</evidence>
<evidence type="ECO:0000256" key="6">
    <source>
        <dbReference type="SAM" id="MobiDB-lite"/>
    </source>
</evidence>
<organism evidence="7 8">
    <name type="scientific">Candidatus Curtissbacteria bacterium RIFCSPLOWO2_01_FULL_38_11b</name>
    <dbReference type="NCBI Taxonomy" id="1797725"/>
    <lineage>
        <taxon>Bacteria</taxon>
        <taxon>Candidatus Curtissiibacteriota</taxon>
    </lineage>
</organism>
<dbReference type="GO" id="GO:0006412">
    <property type="term" value="P:translation"/>
    <property type="evidence" value="ECO:0007669"/>
    <property type="project" value="InterPro"/>
</dbReference>
<dbReference type="NCBIfam" id="NF001099">
    <property type="entry name" value="PRK00132.1"/>
    <property type="match status" value="1"/>
</dbReference>
<name>A0A1F5H1R9_9BACT</name>
<evidence type="ECO:0000256" key="2">
    <source>
        <dbReference type="ARBA" id="ARBA00022980"/>
    </source>
</evidence>
<evidence type="ECO:0000256" key="5">
    <source>
        <dbReference type="ARBA" id="ARBA00035523"/>
    </source>
</evidence>
<reference evidence="7 8" key="1">
    <citation type="journal article" date="2016" name="Nat. Commun.">
        <title>Thousands of microbial genomes shed light on interconnected biogeochemical processes in an aquifer system.</title>
        <authorList>
            <person name="Anantharaman K."/>
            <person name="Brown C.T."/>
            <person name="Hug L.A."/>
            <person name="Sharon I."/>
            <person name="Castelle C.J."/>
            <person name="Probst A.J."/>
            <person name="Thomas B.C."/>
            <person name="Singh A."/>
            <person name="Wilkins M.J."/>
            <person name="Karaoz U."/>
            <person name="Brodie E.L."/>
            <person name="Williams K.H."/>
            <person name="Hubbard S.S."/>
            <person name="Banfield J.F."/>
        </authorList>
    </citation>
    <scope>NUCLEOTIDE SEQUENCE [LARGE SCALE GENOMIC DNA]</scope>
</reference>
<dbReference type="STRING" id="1797725.A3A49_00750"/>
<feature type="region of interest" description="Disordered" evidence="6">
    <location>
        <begin position="127"/>
        <end position="147"/>
    </location>
</feature>
<dbReference type="PANTHER" id="PTHR21569:SF1">
    <property type="entry name" value="SMALL RIBOSOMAL SUBUNIT PROTEIN US9M"/>
    <property type="match status" value="1"/>
</dbReference>
<dbReference type="InterPro" id="IPR020568">
    <property type="entry name" value="Ribosomal_Su5_D2-typ_SF"/>
</dbReference>
<dbReference type="AlphaFoldDB" id="A0A1F5H1R9"/>
<protein>
    <recommendedName>
        <fullName evidence="4">Small ribosomal subunit protein uS9</fullName>
    </recommendedName>
    <alternativeName>
        <fullName evidence="5">30S ribosomal protein S9</fullName>
    </alternativeName>
</protein>
<dbReference type="GO" id="GO:0003735">
    <property type="term" value="F:structural constituent of ribosome"/>
    <property type="evidence" value="ECO:0007669"/>
    <property type="project" value="InterPro"/>
</dbReference>
<comment type="caution">
    <text evidence="7">The sequence shown here is derived from an EMBL/GenBank/DDBJ whole genome shotgun (WGS) entry which is preliminary data.</text>
</comment>
<gene>
    <name evidence="7" type="ORF">A3A49_00750</name>
</gene>
<evidence type="ECO:0000313" key="7">
    <source>
        <dbReference type="EMBL" id="OGD98051.1"/>
    </source>
</evidence>
<feature type="region of interest" description="Disordered" evidence="6">
    <location>
        <begin position="1"/>
        <end position="21"/>
    </location>
</feature>
<keyword evidence="2 7" id="KW-0689">Ribosomal protein</keyword>
<sequence>MAQNHQTESKNKNDKNQGGKYYYAHGRRKEATASVKLYAGQGETLVNNKPIEKYFPSEAAKVEYLKPFHLTQTVGKYYAIIKVEGSGKIGQLGAIVHGLSGALKKADEKHHPILKKAGLLTRDSRVKERRKYGLAQKARKGKQSPKR</sequence>
<dbReference type="SUPFAM" id="SSF54211">
    <property type="entry name" value="Ribosomal protein S5 domain 2-like"/>
    <property type="match status" value="1"/>
</dbReference>
<proteinExistence type="inferred from homology"/>
<comment type="similarity">
    <text evidence="1">Belongs to the universal ribosomal protein uS9 family.</text>
</comment>
<dbReference type="GO" id="GO:0022627">
    <property type="term" value="C:cytosolic small ribosomal subunit"/>
    <property type="evidence" value="ECO:0007669"/>
    <property type="project" value="TreeGrafter"/>
</dbReference>
<dbReference type="EMBL" id="MFBO01000018">
    <property type="protein sequence ID" value="OGD98051.1"/>
    <property type="molecule type" value="Genomic_DNA"/>
</dbReference>
<dbReference type="InterPro" id="IPR014721">
    <property type="entry name" value="Ribsml_uS5_D2-typ_fold_subgr"/>
</dbReference>
<dbReference type="Pfam" id="PF00380">
    <property type="entry name" value="Ribosomal_S9"/>
    <property type="match status" value="1"/>
</dbReference>
<dbReference type="PANTHER" id="PTHR21569">
    <property type="entry name" value="RIBOSOMAL PROTEIN S9"/>
    <property type="match status" value="1"/>
</dbReference>